<dbReference type="EMBL" id="FQWQ01000001">
    <property type="protein sequence ID" value="SHG64560.1"/>
    <property type="molecule type" value="Genomic_DNA"/>
</dbReference>
<evidence type="ECO:0000256" key="2">
    <source>
        <dbReference type="PROSITE-ProRule" id="PRU00335"/>
    </source>
</evidence>
<dbReference type="SUPFAM" id="SSF46689">
    <property type="entry name" value="Homeodomain-like"/>
    <property type="match status" value="1"/>
</dbReference>
<dbReference type="PANTHER" id="PTHR43479">
    <property type="entry name" value="ACREF/ENVCD OPERON REPRESSOR-RELATED"/>
    <property type="match status" value="1"/>
</dbReference>
<dbReference type="AlphaFoldDB" id="A0A1M5LI23"/>
<dbReference type="InterPro" id="IPR036271">
    <property type="entry name" value="Tet_transcr_reg_TetR-rel_C_sf"/>
</dbReference>
<feature type="domain" description="HTH tetR-type" evidence="3">
    <location>
        <begin position="7"/>
        <end position="67"/>
    </location>
</feature>
<reference evidence="4 5" key="1">
    <citation type="submission" date="2016-11" db="EMBL/GenBank/DDBJ databases">
        <authorList>
            <person name="Jaros S."/>
            <person name="Januszkiewicz K."/>
            <person name="Wedrychowicz H."/>
        </authorList>
    </citation>
    <scope>NUCLEOTIDE SEQUENCE [LARGE SCALE GENOMIC DNA]</scope>
    <source>
        <strain evidence="4 5">DSM 24574</strain>
    </source>
</reference>
<dbReference type="SUPFAM" id="SSF48498">
    <property type="entry name" value="Tetracyclin repressor-like, C-terminal domain"/>
    <property type="match status" value="1"/>
</dbReference>
<gene>
    <name evidence="4" type="ORF">SAMN04488109_1218</name>
</gene>
<accession>A0A1M5LI23</accession>
<name>A0A1M5LI23_9BACT</name>
<dbReference type="RefSeq" id="WP_073131961.1">
    <property type="nucleotide sequence ID" value="NZ_FQWQ01000001.1"/>
</dbReference>
<feature type="DNA-binding region" description="H-T-H motif" evidence="2">
    <location>
        <begin position="30"/>
        <end position="49"/>
    </location>
</feature>
<dbReference type="OrthoDB" id="9789566at2"/>
<evidence type="ECO:0000259" key="3">
    <source>
        <dbReference type="PROSITE" id="PS50977"/>
    </source>
</evidence>
<dbReference type="PRINTS" id="PR00455">
    <property type="entry name" value="HTHTETR"/>
</dbReference>
<dbReference type="Proteomes" id="UP000184212">
    <property type="component" value="Unassembled WGS sequence"/>
</dbReference>
<dbReference type="PANTHER" id="PTHR43479:SF11">
    <property type="entry name" value="ACREF_ENVCD OPERON REPRESSOR-RELATED"/>
    <property type="match status" value="1"/>
</dbReference>
<sequence>MSTIPEAQTEAVIKEKAKSLFFQKGFLNATTQEIADEAGVNRALIHYYFRSRDQLMDTLLEEAVNEKREKARAVLSSALPFREKISLYIDIVVEYGLKYPFLENFIITETARNPEKVKVLCQTKIKSSDLIRKDLEEEIAKGRLLPITAEHFVINLISLCNYPLLAKTVLQNMHGMSDTAYRKFLQDRKEIIYHAIFHEPLPRITRKEEHPHHPKPAKQ</sequence>
<evidence type="ECO:0000256" key="1">
    <source>
        <dbReference type="ARBA" id="ARBA00023125"/>
    </source>
</evidence>
<dbReference type="InterPro" id="IPR050624">
    <property type="entry name" value="HTH-type_Tx_Regulator"/>
</dbReference>
<protein>
    <submittedName>
        <fullName evidence="4">Transcriptional regulator, TetR family</fullName>
    </submittedName>
</protein>
<organism evidence="4 5">
    <name type="scientific">Chryseolinea serpens</name>
    <dbReference type="NCBI Taxonomy" id="947013"/>
    <lineage>
        <taxon>Bacteria</taxon>
        <taxon>Pseudomonadati</taxon>
        <taxon>Bacteroidota</taxon>
        <taxon>Cytophagia</taxon>
        <taxon>Cytophagales</taxon>
        <taxon>Fulvivirgaceae</taxon>
        <taxon>Chryseolinea</taxon>
    </lineage>
</organism>
<dbReference type="InterPro" id="IPR009057">
    <property type="entry name" value="Homeodomain-like_sf"/>
</dbReference>
<dbReference type="InterPro" id="IPR001647">
    <property type="entry name" value="HTH_TetR"/>
</dbReference>
<dbReference type="PROSITE" id="PS50977">
    <property type="entry name" value="HTH_TETR_2"/>
    <property type="match status" value="1"/>
</dbReference>
<evidence type="ECO:0000313" key="5">
    <source>
        <dbReference type="Proteomes" id="UP000184212"/>
    </source>
</evidence>
<dbReference type="GO" id="GO:0003677">
    <property type="term" value="F:DNA binding"/>
    <property type="evidence" value="ECO:0007669"/>
    <property type="project" value="UniProtKB-UniRule"/>
</dbReference>
<keyword evidence="1 2" id="KW-0238">DNA-binding</keyword>
<keyword evidence="5" id="KW-1185">Reference proteome</keyword>
<dbReference type="Gene3D" id="1.10.357.10">
    <property type="entry name" value="Tetracycline Repressor, domain 2"/>
    <property type="match status" value="1"/>
</dbReference>
<dbReference type="STRING" id="947013.SAMN04488109_1218"/>
<dbReference type="Pfam" id="PF00440">
    <property type="entry name" value="TetR_N"/>
    <property type="match status" value="1"/>
</dbReference>
<proteinExistence type="predicted"/>
<evidence type="ECO:0000313" key="4">
    <source>
        <dbReference type="EMBL" id="SHG64560.1"/>
    </source>
</evidence>